<keyword evidence="8" id="KW-0460">Magnesium</keyword>
<dbReference type="SUPFAM" id="SSF48371">
    <property type="entry name" value="ARM repeat"/>
    <property type="match status" value="2"/>
</dbReference>
<feature type="non-terminal residue" evidence="12">
    <location>
        <position position="1"/>
    </location>
</feature>
<gene>
    <name evidence="12" type="ORF">BaRGS_00024966</name>
</gene>
<comment type="cofactor">
    <cofactor evidence="8">
        <name>Mg(2+)</name>
        <dbReference type="ChEBI" id="CHEBI:18420"/>
    </cofactor>
    <text evidence="8">Binds 2 magnesium ions per subunit.</text>
</comment>
<dbReference type="Pfam" id="PF08389">
    <property type="entry name" value="Xpo1"/>
    <property type="match status" value="1"/>
</dbReference>
<feature type="binding site" evidence="8">
    <location>
        <position position="199"/>
    </location>
    <ligand>
        <name>Mg(2+)</name>
        <dbReference type="ChEBI" id="CHEBI:18420"/>
        <label>1</label>
    </ligand>
</feature>
<evidence type="ECO:0000256" key="4">
    <source>
        <dbReference type="ARBA" id="ARBA00022448"/>
    </source>
</evidence>
<evidence type="ECO:0000259" key="10">
    <source>
        <dbReference type="Pfam" id="PF03810"/>
    </source>
</evidence>
<dbReference type="GO" id="GO:0015031">
    <property type="term" value="P:protein transport"/>
    <property type="evidence" value="ECO:0007669"/>
    <property type="project" value="UniProtKB-KW"/>
</dbReference>
<evidence type="ECO:0000256" key="5">
    <source>
        <dbReference type="ARBA" id="ARBA00022490"/>
    </source>
</evidence>
<dbReference type="InterPro" id="IPR011989">
    <property type="entry name" value="ARM-like"/>
</dbReference>
<dbReference type="PANTHER" id="PTHR21452">
    <property type="entry name" value="EXPORTIN-6"/>
    <property type="match status" value="1"/>
</dbReference>
<reference evidence="12 13" key="1">
    <citation type="journal article" date="2023" name="Sci. Data">
        <title>Genome assembly of the Korean intertidal mud-creeper Batillaria attramentaria.</title>
        <authorList>
            <person name="Patra A.K."/>
            <person name="Ho P.T."/>
            <person name="Jun S."/>
            <person name="Lee S.J."/>
            <person name="Kim Y."/>
            <person name="Won Y.J."/>
        </authorList>
    </citation>
    <scope>NUCLEOTIDE SEQUENCE [LARGE SCALE GENOMIC DNA]</scope>
    <source>
        <strain evidence="12">Wonlab-2016</strain>
    </source>
</reference>
<feature type="binding site" evidence="8">
    <location>
        <position position="198"/>
    </location>
    <ligand>
        <name>Mg(2+)</name>
        <dbReference type="ChEBI" id="CHEBI:18420"/>
        <label>1</label>
    </ligand>
</feature>
<keyword evidence="7" id="KW-0539">Nucleus</keyword>
<feature type="binding site" evidence="8">
    <location>
        <position position="196"/>
    </location>
    <ligand>
        <name>Mg(2+)</name>
        <dbReference type="ChEBI" id="CHEBI:18420"/>
        <label>1</label>
    </ligand>
</feature>
<evidence type="ECO:0000256" key="6">
    <source>
        <dbReference type="ARBA" id="ARBA00022927"/>
    </source>
</evidence>
<feature type="compositionally biased region" description="Basic and acidic residues" evidence="9">
    <location>
        <begin position="273"/>
        <end position="295"/>
    </location>
</feature>
<keyword evidence="8" id="KW-0479">Metal-binding</keyword>
<dbReference type="AlphaFoldDB" id="A0ABD0K9J3"/>
<evidence type="ECO:0000256" key="9">
    <source>
        <dbReference type="SAM" id="MobiDB-lite"/>
    </source>
</evidence>
<dbReference type="GO" id="GO:0005737">
    <property type="term" value="C:cytoplasm"/>
    <property type="evidence" value="ECO:0007669"/>
    <property type="project" value="UniProtKB-SubCell"/>
</dbReference>
<comment type="similarity">
    <text evidence="3">Belongs to the exportin family.</text>
</comment>
<dbReference type="Pfam" id="PF03747">
    <property type="entry name" value="ADP_ribosyl_GH"/>
    <property type="match status" value="1"/>
</dbReference>
<evidence type="ECO:0000313" key="12">
    <source>
        <dbReference type="EMBL" id="KAK7483750.1"/>
    </source>
</evidence>
<feature type="domain" description="Exportin-1/Importin-beta-like" evidence="11">
    <location>
        <begin position="402"/>
        <end position="501"/>
    </location>
</feature>
<organism evidence="12 13">
    <name type="scientific">Batillaria attramentaria</name>
    <dbReference type="NCBI Taxonomy" id="370345"/>
    <lineage>
        <taxon>Eukaryota</taxon>
        <taxon>Metazoa</taxon>
        <taxon>Spiralia</taxon>
        <taxon>Lophotrochozoa</taxon>
        <taxon>Mollusca</taxon>
        <taxon>Gastropoda</taxon>
        <taxon>Caenogastropoda</taxon>
        <taxon>Sorbeoconcha</taxon>
        <taxon>Cerithioidea</taxon>
        <taxon>Batillariidae</taxon>
        <taxon>Batillaria</taxon>
    </lineage>
</organism>
<comment type="caution">
    <text evidence="12">The sequence shown here is derived from an EMBL/GenBank/DDBJ whole genome shotgun (WGS) entry which is preliminary data.</text>
</comment>
<keyword evidence="6" id="KW-0653">Protein transport</keyword>
<sequence length="985" mass="111514">DPHSMNERYRAAMVLAGAGDAIGYKNGDWEFCLSGTAIFSELQSLGGLDEIKVKPLCKYSDQADREKLFSEIAQHYKDCMKDMGGRAPGTTCMSSVPKLKPHLKGGYYIPFNPRYHFRDAWTKYLESRGLLEGTSDPVFPEPYDFKERDAFYKKISFSGWGGASGHDAPMIAYDALLVANDDWAELCKRAMFHGGDSDSTGVIAGCCYGAMHGFHGVPEGNHKFIEYRDQLVKQADRLYDLAYPGQQSVTEPVGASQGDTLEDRDIGLPSDSQKADCDSSHGDSQDARAELKDTPEGSSSASNEESLRALENLMLEFFNPPTTNERKREIEELLNNFVQMKDAWKMCLFFITHTQNEYVMMYCLNVLENVINKQWLGVAASDKMEIRNSLNQYLLANHSLVPTYIRNKLVKLVVDIGRLDWPHFYPDFFPSVLQLVQQSDTALLGVILLQTVSEELASPREDLSMARREELHRLLLQQVPTILQLLNNLLESVLEKHRHLVAATPPPSPTQRDTKSSSKQSALMLFSSSPIRADTLLSSMFRSPGRGAHMEALPPLDDASQQLSAAVLTCLAHYFAWAPLSTTLTPQLLSTVFHFAAFGCEGKTTRGAGTSSTGTYSTQTPYLGVLSMNCINELLSKNCVPQEFEDFLLQMFQQTFYLLQKLTKESSTNSSGNRLEELDEDYMEKFTDFLRLFVGVHLRRFESNPNFPVLEFLALMFKYTFRQPNAEGFFRCLDIWITFLDYLSTRLQERSADMSSILGKYQEALTSLVSNILQKLLFRFNQSQLEELDDDTLDDDSETEWQHFLRQCLEVVAKVAELMTAETFQLIWDPFQEHVEAYFGLEKYVTNGVQGRRLSITAENDCRRLHCTLRDLSSLLQALGRLADHFIGEHFAERYANARLLVERLVQVVSYGSKVKLFEVSTETVAVLQQDFIQVHAQALAAIKAYAHWLGQLYTESVRTNQEKEQFYNLIVTLVDSMAPLINKQ</sequence>
<keyword evidence="13" id="KW-1185">Reference proteome</keyword>
<dbReference type="InterPro" id="IPR016024">
    <property type="entry name" value="ARM-type_fold"/>
</dbReference>
<evidence type="ECO:0000256" key="8">
    <source>
        <dbReference type="PIRSR" id="PIRSR605502-1"/>
    </source>
</evidence>
<dbReference type="InterPro" id="IPR036705">
    <property type="entry name" value="Ribosyl_crysJ1_sf"/>
</dbReference>
<dbReference type="InterPro" id="IPR001494">
    <property type="entry name" value="Importin-beta_N"/>
</dbReference>
<dbReference type="Pfam" id="PF03810">
    <property type="entry name" value="IBN_N"/>
    <property type="match status" value="1"/>
</dbReference>
<dbReference type="Proteomes" id="UP001519460">
    <property type="component" value="Unassembled WGS sequence"/>
</dbReference>
<evidence type="ECO:0000256" key="3">
    <source>
        <dbReference type="ARBA" id="ARBA00009466"/>
    </source>
</evidence>
<evidence type="ECO:0000256" key="2">
    <source>
        <dbReference type="ARBA" id="ARBA00004496"/>
    </source>
</evidence>
<evidence type="ECO:0000256" key="1">
    <source>
        <dbReference type="ARBA" id="ARBA00004123"/>
    </source>
</evidence>
<dbReference type="InterPro" id="IPR013598">
    <property type="entry name" value="Exportin-1/Importin-b-like"/>
</dbReference>
<dbReference type="Gene3D" id="1.10.4080.10">
    <property type="entry name" value="ADP-ribosylation/Crystallin J1"/>
    <property type="match status" value="2"/>
</dbReference>
<feature type="domain" description="Importin N-terminal" evidence="10">
    <location>
        <begin position="331"/>
        <end position="395"/>
    </location>
</feature>
<comment type="subcellular location">
    <subcellularLocation>
        <location evidence="2">Cytoplasm</location>
    </subcellularLocation>
    <subcellularLocation>
        <location evidence="1">Nucleus</location>
    </subcellularLocation>
</comment>
<keyword evidence="4" id="KW-0813">Transport</keyword>
<dbReference type="GO" id="GO:0005634">
    <property type="term" value="C:nucleus"/>
    <property type="evidence" value="ECO:0007669"/>
    <property type="project" value="UniProtKB-SubCell"/>
</dbReference>
<feature type="non-terminal residue" evidence="12">
    <location>
        <position position="985"/>
    </location>
</feature>
<accession>A0ABD0K9J3</accession>
<dbReference type="Gene3D" id="1.25.10.10">
    <property type="entry name" value="Leucine-rich Repeat Variant"/>
    <property type="match status" value="1"/>
</dbReference>
<dbReference type="PANTHER" id="PTHR21452:SF4">
    <property type="entry name" value="EXPORTIN-6"/>
    <property type="match status" value="1"/>
</dbReference>
<evidence type="ECO:0000313" key="13">
    <source>
        <dbReference type="Proteomes" id="UP001519460"/>
    </source>
</evidence>
<proteinExistence type="inferred from homology"/>
<evidence type="ECO:0000259" key="11">
    <source>
        <dbReference type="Pfam" id="PF08389"/>
    </source>
</evidence>
<protein>
    <submittedName>
        <fullName evidence="12">Uncharacterized protein</fullName>
    </submittedName>
</protein>
<evidence type="ECO:0000256" key="7">
    <source>
        <dbReference type="ARBA" id="ARBA00023242"/>
    </source>
</evidence>
<name>A0ABD0K9J3_9CAEN</name>
<feature type="region of interest" description="Disordered" evidence="9">
    <location>
        <begin position="248"/>
        <end position="305"/>
    </location>
</feature>
<dbReference type="GO" id="GO:0006913">
    <property type="term" value="P:nucleocytoplasmic transport"/>
    <property type="evidence" value="ECO:0007669"/>
    <property type="project" value="UniProtKB-ARBA"/>
</dbReference>
<dbReference type="InterPro" id="IPR005502">
    <property type="entry name" value="Ribosyl_crysJ1"/>
</dbReference>
<dbReference type="EMBL" id="JACVVK020000221">
    <property type="protein sequence ID" value="KAK7483750.1"/>
    <property type="molecule type" value="Genomic_DNA"/>
</dbReference>
<dbReference type="SUPFAM" id="SSF101478">
    <property type="entry name" value="ADP-ribosylglycohydrolase"/>
    <property type="match status" value="1"/>
</dbReference>
<dbReference type="InterPro" id="IPR040016">
    <property type="entry name" value="XPO6"/>
</dbReference>
<keyword evidence="5" id="KW-0963">Cytoplasm</keyword>